<protein>
    <submittedName>
        <fullName evidence="1">Uncharacterized protein</fullName>
    </submittedName>
</protein>
<dbReference type="EMBL" id="BGZK01000657">
    <property type="protein sequence ID" value="GBP54913.1"/>
    <property type="molecule type" value="Genomic_DNA"/>
</dbReference>
<comment type="caution">
    <text evidence="1">The sequence shown here is derived from an EMBL/GenBank/DDBJ whole genome shotgun (WGS) entry which is preliminary data.</text>
</comment>
<reference evidence="1 2" key="1">
    <citation type="journal article" date="2019" name="Commun. Biol.">
        <title>The bagworm genome reveals a unique fibroin gene that provides high tensile strength.</title>
        <authorList>
            <person name="Kono N."/>
            <person name="Nakamura H."/>
            <person name="Ohtoshi R."/>
            <person name="Tomita M."/>
            <person name="Numata K."/>
            <person name="Arakawa K."/>
        </authorList>
    </citation>
    <scope>NUCLEOTIDE SEQUENCE [LARGE SCALE GENOMIC DNA]</scope>
</reference>
<name>A0A4C1WVH8_EUMVA</name>
<evidence type="ECO:0000313" key="1">
    <source>
        <dbReference type="EMBL" id="GBP54913.1"/>
    </source>
</evidence>
<evidence type="ECO:0000313" key="2">
    <source>
        <dbReference type="Proteomes" id="UP000299102"/>
    </source>
</evidence>
<proteinExistence type="predicted"/>
<dbReference type="Proteomes" id="UP000299102">
    <property type="component" value="Unassembled WGS sequence"/>
</dbReference>
<organism evidence="1 2">
    <name type="scientific">Eumeta variegata</name>
    <name type="common">Bagworm moth</name>
    <name type="synonym">Eumeta japonica</name>
    <dbReference type="NCBI Taxonomy" id="151549"/>
    <lineage>
        <taxon>Eukaryota</taxon>
        <taxon>Metazoa</taxon>
        <taxon>Ecdysozoa</taxon>
        <taxon>Arthropoda</taxon>
        <taxon>Hexapoda</taxon>
        <taxon>Insecta</taxon>
        <taxon>Pterygota</taxon>
        <taxon>Neoptera</taxon>
        <taxon>Endopterygota</taxon>
        <taxon>Lepidoptera</taxon>
        <taxon>Glossata</taxon>
        <taxon>Ditrysia</taxon>
        <taxon>Tineoidea</taxon>
        <taxon>Psychidae</taxon>
        <taxon>Oiketicinae</taxon>
        <taxon>Eumeta</taxon>
    </lineage>
</organism>
<keyword evidence="2" id="KW-1185">Reference proteome</keyword>
<accession>A0A4C1WVH8</accession>
<sequence>MIMERAMSGLMLHILTTLKKDPRKCTRDAARRFHMSHSTVCEARTLKRGGAGETRHDGLRGRRCVRREMPPPSPTNACGCPDSGRALLEDGASLDGCATCWRLDQNETYKRWATLLLLIEPWAYLLVRCRCRRARCLSQTSRQLGACGLAARATGDVSL</sequence>
<dbReference type="AlphaFoldDB" id="A0A4C1WVH8"/>
<gene>
    <name evidence="1" type="ORF">EVAR_29755_1</name>
</gene>